<dbReference type="SUPFAM" id="SSF51735">
    <property type="entry name" value="NAD(P)-binding Rossmann-fold domains"/>
    <property type="match status" value="1"/>
</dbReference>
<organism evidence="7 8">
    <name type="scientific">Tianweitania aestuarii</name>
    <dbReference type="NCBI Taxonomy" id="2814886"/>
    <lineage>
        <taxon>Bacteria</taxon>
        <taxon>Pseudomonadati</taxon>
        <taxon>Pseudomonadota</taxon>
        <taxon>Alphaproteobacteria</taxon>
        <taxon>Hyphomicrobiales</taxon>
        <taxon>Phyllobacteriaceae</taxon>
        <taxon>Tianweitania</taxon>
    </lineage>
</organism>
<keyword evidence="3" id="KW-0520">NAD</keyword>
<keyword evidence="2 4" id="KW-0560">Oxidoreductase</keyword>
<dbReference type="InterPro" id="IPR029753">
    <property type="entry name" value="D-isomer_DH_CS"/>
</dbReference>
<evidence type="ECO:0000259" key="6">
    <source>
        <dbReference type="Pfam" id="PF02826"/>
    </source>
</evidence>
<sequence length="357" mass="39065">MQSSANSAADTKTLTVGIIGDGFMQPQFFEEALSQRLGGRSIRYKHMQLDWPLKVQSTKHDPNLPVAEFVGRPEDYFDFLSDLDILVTHLAPITADSLDHAPDLKIIAVSRGGPVNIEMPAARERGITVINTPGRNASAVAEFTVASLLAETRNLIRGHLSVASGEFRREFYHYDHTGPELCELTVGIIGYGDIGTRVARLLQPFGCRILVADPFKQLTDEDRAAGIEKVEFDDLLRQSDVVTLHPRVTPQTKGMIGRAQIEAMKPGAYIVNTTRGQVLDYAALYDALKSGHLRGAALDTFDPEPPPADWPLLKLANVTLSPHIAGASRFSITKAATMIAEDIGLILEGKEPRYPTK</sequence>
<evidence type="ECO:0000256" key="1">
    <source>
        <dbReference type="ARBA" id="ARBA00005854"/>
    </source>
</evidence>
<dbReference type="RefSeq" id="WP_213985061.1">
    <property type="nucleotide sequence ID" value="NZ_JAFMNX010000002.1"/>
</dbReference>
<dbReference type="InterPro" id="IPR006139">
    <property type="entry name" value="D-isomer_2_OHA_DH_cat_dom"/>
</dbReference>
<evidence type="ECO:0000313" key="8">
    <source>
        <dbReference type="Proteomes" id="UP001297272"/>
    </source>
</evidence>
<dbReference type="Pfam" id="PF00389">
    <property type="entry name" value="2-Hacid_dh"/>
    <property type="match status" value="1"/>
</dbReference>
<dbReference type="Gene3D" id="3.40.50.720">
    <property type="entry name" value="NAD(P)-binding Rossmann-like Domain"/>
    <property type="match status" value="2"/>
</dbReference>
<evidence type="ECO:0000256" key="2">
    <source>
        <dbReference type="ARBA" id="ARBA00023002"/>
    </source>
</evidence>
<name>A0ABS5RYS9_9HYPH</name>
<dbReference type="InterPro" id="IPR036291">
    <property type="entry name" value="NAD(P)-bd_dom_sf"/>
</dbReference>
<evidence type="ECO:0000256" key="4">
    <source>
        <dbReference type="RuleBase" id="RU003719"/>
    </source>
</evidence>
<dbReference type="PROSITE" id="PS00671">
    <property type="entry name" value="D_2_HYDROXYACID_DH_3"/>
    <property type="match status" value="1"/>
</dbReference>
<dbReference type="SUPFAM" id="SSF52283">
    <property type="entry name" value="Formate/glycerate dehydrogenase catalytic domain-like"/>
    <property type="match status" value="1"/>
</dbReference>
<evidence type="ECO:0000256" key="3">
    <source>
        <dbReference type="ARBA" id="ARBA00023027"/>
    </source>
</evidence>
<keyword evidence="8" id="KW-1185">Reference proteome</keyword>
<evidence type="ECO:0000259" key="5">
    <source>
        <dbReference type="Pfam" id="PF00389"/>
    </source>
</evidence>
<feature type="domain" description="D-isomer specific 2-hydroxyacid dehydrogenase catalytic" evidence="5">
    <location>
        <begin position="74"/>
        <end position="354"/>
    </location>
</feature>
<protein>
    <submittedName>
        <fullName evidence="7">2-hydroxyacid dehydrogenase</fullName>
    </submittedName>
</protein>
<dbReference type="PANTHER" id="PTHR43761:SF1">
    <property type="entry name" value="D-ISOMER SPECIFIC 2-HYDROXYACID DEHYDROGENASE CATALYTIC DOMAIN-CONTAINING PROTEIN-RELATED"/>
    <property type="match status" value="1"/>
</dbReference>
<gene>
    <name evidence="7" type="ORF">JYU29_11835</name>
</gene>
<comment type="similarity">
    <text evidence="1 4">Belongs to the D-isomer specific 2-hydroxyacid dehydrogenase family.</text>
</comment>
<comment type="caution">
    <text evidence="7">The sequence shown here is derived from an EMBL/GenBank/DDBJ whole genome shotgun (WGS) entry which is preliminary data.</text>
</comment>
<reference evidence="7 8" key="1">
    <citation type="submission" date="2021-03" db="EMBL/GenBank/DDBJ databases">
        <title>Tianweitania aestuarii sp. nov., isolated from a tidal flat.</title>
        <authorList>
            <person name="Park S."/>
            <person name="Yoon J.-H."/>
        </authorList>
    </citation>
    <scope>NUCLEOTIDE SEQUENCE [LARGE SCALE GENOMIC DNA]</scope>
    <source>
        <strain evidence="7 8">BSSL-BM11</strain>
    </source>
</reference>
<dbReference type="PANTHER" id="PTHR43761">
    <property type="entry name" value="D-ISOMER SPECIFIC 2-HYDROXYACID DEHYDROGENASE FAMILY PROTEIN (AFU_ORTHOLOGUE AFUA_1G13630)"/>
    <property type="match status" value="1"/>
</dbReference>
<dbReference type="InterPro" id="IPR050418">
    <property type="entry name" value="D-iso_2-hydroxyacid_DH_PdxB"/>
</dbReference>
<dbReference type="InterPro" id="IPR006140">
    <property type="entry name" value="D-isomer_DH_NAD-bd"/>
</dbReference>
<proteinExistence type="inferred from homology"/>
<dbReference type="CDD" id="cd12171">
    <property type="entry name" value="2-Hacid_dh_10"/>
    <property type="match status" value="1"/>
</dbReference>
<dbReference type="EMBL" id="JAFMNX010000002">
    <property type="protein sequence ID" value="MBS9721379.1"/>
    <property type="molecule type" value="Genomic_DNA"/>
</dbReference>
<dbReference type="Proteomes" id="UP001297272">
    <property type="component" value="Unassembled WGS sequence"/>
</dbReference>
<dbReference type="Pfam" id="PF02826">
    <property type="entry name" value="2-Hacid_dh_C"/>
    <property type="match status" value="1"/>
</dbReference>
<accession>A0ABS5RYS9</accession>
<feature type="domain" description="D-isomer specific 2-hydroxyacid dehydrogenase NAD-binding" evidence="6">
    <location>
        <begin position="146"/>
        <end position="325"/>
    </location>
</feature>
<evidence type="ECO:0000313" key="7">
    <source>
        <dbReference type="EMBL" id="MBS9721379.1"/>
    </source>
</evidence>